<gene>
    <name evidence="2" type="ORF">QTN89_11320</name>
</gene>
<sequence>MIQPSFTWFKALAVLVVIAFQVASANQVLAQMVQAASPAIQGRTGFFESTGVRWNLQGPNFFAQFPGWGQTPAGVGVPNSGFDPNSGLRTGFGFSSGRTRGAIGLNAIQGRSSTLQSTTPSLTTTNGIPGAIHSQTIRPFVTGVTPIVTGGGYGQPVHDNVAAQAASAYHAAHNQYLQSRLAANIRAQQRIAEEAFERGLRAEADGNLRMARANYRNALRADTGPLRLQIFAKLQQFQTR</sequence>
<protein>
    <submittedName>
        <fullName evidence="2">Uncharacterized protein</fullName>
    </submittedName>
</protein>
<reference evidence="2 3" key="1">
    <citation type="submission" date="2023-06" db="EMBL/GenBank/DDBJ databases">
        <title>Roseiconus lacunae JC819 isolated from Gulf of Mannar region, Tamil Nadu.</title>
        <authorList>
            <person name="Pk S."/>
            <person name="Ch S."/>
            <person name="Ch V.R."/>
        </authorList>
    </citation>
    <scope>NUCLEOTIDE SEQUENCE [LARGE SCALE GENOMIC DNA]</scope>
    <source>
        <strain evidence="2 3">JC819</strain>
    </source>
</reference>
<comment type="caution">
    <text evidence="2">The sequence shown here is derived from an EMBL/GenBank/DDBJ whole genome shotgun (WGS) entry which is preliminary data.</text>
</comment>
<name>A0ABT7PIA2_9BACT</name>
<proteinExistence type="predicted"/>
<keyword evidence="3" id="KW-1185">Reference proteome</keyword>
<dbReference type="Proteomes" id="UP001239462">
    <property type="component" value="Unassembled WGS sequence"/>
</dbReference>
<accession>A0ABT7PIA2</accession>
<evidence type="ECO:0000313" key="2">
    <source>
        <dbReference type="EMBL" id="MDM4016024.1"/>
    </source>
</evidence>
<keyword evidence="1" id="KW-0732">Signal</keyword>
<dbReference type="EMBL" id="JASZZN010000007">
    <property type="protein sequence ID" value="MDM4016024.1"/>
    <property type="molecule type" value="Genomic_DNA"/>
</dbReference>
<feature type="signal peptide" evidence="1">
    <location>
        <begin position="1"/>
        <end position="25"/>
    </location>
</feature>
<dbReference type="RefSeq" id="WP_289163623.1">
    <property type="nucleotide sequence ID" value="NZ_JASZZN010000007.1"/>
</dbReference>
<organism evidence="2 3">
    <name type="scientific">Roseiconus lacunae</name>
    <dbReference type="NCBI Taxonomy" id="2605694"/>
    <lineage>
        <taxon>Bacteria</taxon>
        <taxon>Pseudomonadati</taxon>
        <taxon>Planctomycetota</taxon>
        <taxon>Planctomycetia</taxon>
        <taxon>Pirellulales</taxon>
        <taxon>Pirellulaceae</taxon>
        <taxon>Roseiconus</taxon>
    </lineage>
</organism>
<feature type="chain" id="PRO_5045369813" evidence="1">
    <location>
        <begin position="26"/>
        <end position="240"/>
    </location>
</feature>
<evidence type="ECO:0000313" key="3">
    <source>
        <dbReference type="Proteomes" id="UP001239462"/>
    </source>
</evidence>
<evidence type="ECO:0000256" key="1">
    <source>
        <dbReference type="SAM" id="SignalP"/>
    </source>
</evidence>